<proteinExistence type="inferred from homology"/>
<evidence type="ECO:0000256" key="12">
    <source>
        <dbReference type="RuleBase" id="RU000483"/>
    </source>
</evidence>
<dbReference type="PANTHER" id="PTHR11410:SF0">
    <property type="entry name" value="ATP SYNTHASE SUBUNIT A"/>
    <property type="match status" value="1"/>
</dbReference>
<keyword evidence="3 11" id="KW-0813">Transport</keyword>
<feature type="transmembrane region" description="Helical" evidence="11">
    <location>
        <begin position="84"/>
        <end position="108"/>
    </location>
</feature>
<evidence type="ECO:0000256" key="5">
    <source>
        <dbReference type="ARBA" id="ARBA00022692"/>
    </source>
</evidence>
<gene>
    <name evidence="11" type="primary">atpB</name>
    <name evidence="13" type="ORF">WSI_04780</name>
</gene>
<dbReference type="InterPro" id="IPR045083">
    <property type="entry name" value="ATP_synth_F0_asu_bact/mt"/>
</dbReference>
<evidence type="ECO:0000256" key="11">
    <source>
        <dbReference type="HAMAP-Rule" id="MF_01393"/>
    </source>
</evidence>
<keyword evidence="11" id="KW-1003">Cell membrane</keyword>
<evidence type="ECO:0000256" key="9">
    <source>
        <dbReference type="ARBA" id="ARBA00023136"/>
    </source>
</evidence>
<keyword evidence="9 11" id="KW-0472">Membrane</keyword>
<keyword evidence="5 11" id="KW-0812">Transmembrane</keyword>
<feature type="transmembrane region" description="Helical" evidence="11">
    <location>
        <begin position="189"/>
        <end position="211"/>
    </location>
</feature>
<dbReference type="HAMAP" id="MF_01393">
    <property type="entry name" value="ATP_synth_a_bact"/>
    <property type="match status" value="1"/>
</dbReference>
<dbReference type="CDD" id="cd00310">
    <property type="entry name" value="ATP-synt_Fo_a_6"/>
    <property type="match status" value="1"/>
</dbReference>
<evidence type="ECO:0000256" key="4">
    <source>
        <dbReference type="ARBA" id="ARBA00022547"/>
    </source>
</evidence>
<dbReference type="EMBL" id="CP004005">
    <property type="protein sequence ID" value="AGH17324.1"/>
    <property type="molecule type" value="Genomic_DNA"/>
</dbReference>
<keyword evidence="6 11" id="KW-0375">Hydrogen ion transport</keyword>
<evidence type="ECO:0000256" key="7">
    <source>
        <dbReference type="ARBA" id="ARBA00022989"/>
    </source>
</evidence>
<name>A0ABN4B6W8_LIBAS</name>
<dbReference type="InterPro" id="IPR023011">
    <property type="entry name" value="ATP_synth_F0_asu_AS"/>
</dbReference>
<evidence type="ECO:0000256" key="10">
    <source>
        <dbReference type="ARBA" id="ARBA00023310"/>
    </source>
</evidence>
<dbReference type="NCBIfam" id="TIGR01131">
    <property type="entry name" value="ATP_synt_6_or_A"/>
    <property type="match status" value="1"/>
</dbReference>
<dbReference type="SUPFAM" id="SSF81336">
    <property type="entry name" value="F1F0 ATP synthase subunit A"/>
    <property type="match status" value="1"/>
</dbReference>
<dbReference type="PRINTS" id="PR00123">
    <property type="entry name" value="ATPASEA"/>
</dbReference>
<keyword evidence="7 11" id="KW-1133">Transmembrane helix</keyword>
<dbReference type="PANTHER" id="PTHR11410">
    <property type="entry name" value="ATP SYNTHASE SUBUNIT A"/>
    <property type="match status" value="1"/>
</dbReference>
<comment type="function">
    <text evidence="11 12">Key component of the proton channel; it plays a direct role in the translocation of protons across the membrane.</text>
</comment>
<evidence type="ECO:0000313" key="13">
    <source>
        <dbReference type="EMBL" id="AGH17324.1"/>
    </source>
</evidence>
<keyword evidence="8 11" id="KW-0406">Ion transport</keyword>
<dbReference type="RefSeq" id="WP_015452919.1">
    <property type="nucleotide sequence ID" value="NC_020549.1"/>
</dbReference>
<dbReference type="NCBIfam" id="NF004482">
    <property type="entry name" value="PRK05815.2-4"/>
    <property type="match status" value="1"/>
</dbReference>
<protein>
    <recommendedName>
        <fullName evidence="11 12">ATP synthase subunit a</fullName>
    </recommendedName>
    <alternativeName>
        <fullName evidence="11">ATP synthase F0 sector subunit a</fullName>
    </alternativeName>
    <alternativeName>
        <fullName evidence="11">F-ATPase subunit 6</fullName>
    </alternativeName>
</protein>
<comment type="subcellular location">
    <subcellularLocation>
        <location evidence="11 12">Cell membrane</location>
        <topology evidence="11 12">Multi-pass membrane protein</topology>
    </subcellularLocation>
    <subcellularLocation>
        <location evidence="1">Membrane</location>
        <topology evidence="1">Multi-pass membrane protein</topology>
    </subcellularLocation>
</comment>
<dbReference type="PROSITE" id="PS00449">
    <property type="entry name" value="ATPASE_A"/>
    <property type="match status" value="1"/>
</dbReference>
<keyword evidence="10 11" id="KW-0066">ATP synthesis</keyword>
<dbReference type="GeneID" id="93077315"/>
<evidence type="ECO:0000256" key="8">
    <source>
        <dbReference type="ARBA" id="ARBA00023065"/>
    </source>
</evidence>
<dbReference type="GO" id="GO:0016787">
    <property type="term" value="F:hydrolase activity"/>
    <property type="evidence" value="ECO:0007669"/>
    <property type="project" value="UniProtKB-KW"/>
</dbReference>
<evidence type="ECO:0000256" key="3">
    <source>
        <dbReference type="ARBA" id="ARBA00022448"/>
    </source>
</evidence>
<feature type="transmembrane region" description="Helical" evidence="11">
    <location>
        <begin position="151"/>
        <end position="177"/>
    </location>
</feature>
<dbReference type="Proteomes" id="UP000011820">
    <property type="component" value="Chromosome"/>
</dbReference>
<evidence type="ECO:0000256" key="2">
    <source>
        <dbReference type="ARBA" id="ARBA00006810"/>
    </source>
</evidence>
<keyword evidence="14" id="KW-1185">Reference proteome</keyword>
<evidence type="ECO:0000256" key="6">
    <source>
        <dbReference type="ARBA" id="ARBA00022781"/>
    </source>
</evidence>
<comment type="similarity">
    <text evidence="2 11 12">Belongs to the ATPase A chain family.</text>
</comment>
<evidence type="ECO:0000313" key="14">
    <source>
        <dbReference type="Proteomes" id="UP000011820"/>
    </source>
</evidence>
<feature type="transmembrane region" description="Helical" evidence="11">
    <location>
        <begin position="31"/>
        <end position="48"/>
    </location>
</feature>
<accession>A0ABN4B6W8</accession>
<keyword evidence="4 11" id="KW-0138">CF(0)</keyword>
<reference evidence="13 14" key="1">
    <citation type="journal article" date="2013" name="Genome Announc.">
        <title>Complete Genome Sequence of a Chinese Strain of 'Candidatus Liberibacter asiaticus'.</title>
        <authorList>
            <person name="Lin H."/>
            <person name="Han C.S."/>
            <person name="Liu B."/>
            <person name="Lou B."/>
            <person name="Bai X."/>
            <person name="Deng C."/>
            <person name="Civerolo E.L."/>
            <person name="Gupta G."/>
        </authorList>
    </citation>
    <scope>NUCLEOTIDE SEQUENCE [LARGE SCALE GENOMIC DNA]</scope>
    <source>
        <strain evidence="14">gxpsy</strain>
    </source>
</reference>
<evidence type="ECO:0000256" key="1">
    <source>
        <dbReference type="ARBA" id="ARBA00004141"/>
    </source>
</evidence>
<dbReference type="Gene3D" id="1.20.120.220">
    <property type="entry name" value="ATP synthase, F0 complex, subunit A"/>
    <property type="match status" value="1"/>
</dbReference>
<dbReference type="Pfam" id="PF00119">
    <property type="entry name" value="ATP-synt_A"/>
    <property type="match status" value="1"/>
</dbReference>
<feature type="transmembrane region" description="Helical" evidence="11">
    <location>
        <begin position="223"/>
        <end position="242"/>
    </location>
</feature>
<sequence>MSKSPMSQFIVQKIVPIQVQGFDLSFTNSSLAMLVSLLVIFIFAFFAVSNCRVVPTRLQSFFEIIYQFIMSTLCDSAGNQSKNFFPFVFSLFVFLTTANLLGLHPYLFSFTSQIVVTTSFSLLVVLSVVISGFYVNGLGFLRLFIPKDIPLLIKPLVCFIEVSSFLFRPVSLSLRLFANMLAGHLMLKVFAGFSTSMMSIGMLGIAFSFLPVLANVAVTGLEFFVAFMQAYIFMVLACVYIGDVYRSDQH</sequence>
<organism evidence="13 14">
    <name type="scientific">Candidatus Liberibacter asiaticus str. gxpsy</name>
    <dbReference type="NCBI Taxonomy" id="1174529"/>
    <lineage>
        <taxon>Bacteria</taxon>
        <taxon>Pseudomonadati</taxon>
        <taxon>Pseudomonadota</taxon>
        <taxon>Alphaproteobacteria</taxon>
        <taxon>Hyphomicrobiales</taxon>
        <taxon>Rhizobiaceae</taxon>
        <taxon>Liberibacter</taxon>
    </lineage>
</organism>
<keyword evidence="13" id="KW-0378">Hydrolase</keyword>
<dbReference type="InterPro" id="IPR000568">
    <property type="entry name" value="ATP_synth_F0_asu"/>
</dbReference>
<feature type="transmembrane region" description="Helical" evidence="11">
    <location>
        <begin position="120"/>
        <end position="145"/>
    </location>
</feature>
<dbReference type="InterPro" id="IPR035908">
    <property type="entry name" value="F0_ATP_A_sf"/>
</dbReference>